<accession>A0AAW2ET53</accession>
<evidence type="ECO:0000313" key="4">
    <source>
        <dbReference type="Proteomes" id="UP001430953"/>
    </source>
</evidence>
<feature type="transmembrane region" description="Helical" evidence="2">
    <location>
        <begin position="61"/>
        <end position="78"/>
    </location>
</feature>
<reference evidence="3 4" key="1">
    <citation type="submission" date="2023-03" db="EMBL/GenBank/DDBJ databases">
        <title>High recombination rates correlate with genetic variation in Cardiocondyla obscurior ants.</title>
        <authorList>
            <person name="Errbii M."/>
        </authorList>
    </citation>
    <scope>NUCLEOTIDE SEQUENCE [LARGE SCALE GENOMIC DNA]</scope>
    <source>
        <strain evidence="3">Alpha-2009</strain>
        <tissue evidence="3">Whole body</tissue>
    </source>
</reference>
<dbReference type="AlphaFoldDB" id="A0AAW2ET53"/>
<evidence type="ECO:0000256" key="1">
    <source>
        <dbReference type="SAM" id="MobiDB-lite"/>
    </source>
</evidence>
<protein>
    <submittedName>
        <fullName evidence="3">Uncharacterized protein</fullName>
    </submittedName>
</protein>
<evidence type="ECO:0000256" key="2">
    <source>
        <dbReference type="SAM" id="Phobius"/>
    </source>
</evidence>
<proteinExistence type="predicted"/>
<name>A0AAW2ET53_9HYME</name>
<dbReference type="EMBL" id="JADYXP020000018">
    <property type="protein sequence ID" value="KAL0105968.1"/>
    <property type="molecule type" value="Genomic_DNA"/>
</dbReference>
<keyword evidence="2" id="KW-0472">Membrane</keyword>
<sequence>MTTSAPFHSEKASEKKREAITTPPCRCYILGKQKLKESSTRLVIHIVLCKGSLTRLMKFEVFLSAALTLLLTCYFSIINKIPYARARTLYYNLRSGGSSLVTRTSMELPLGDASMPSRTPDSFQATGNSEDPRANLSGEACPGRSSGRLGQLLSIGSEP</sequence>
<evidence type="ECO:0000313" key="3">
    <source>
        <dbReference type="EMBL" id="KAL0105968.1"/>
    </source>
</evidence>
<feature type="compositionally biased region" description="Polar residues" evidence="1">
    <location>
        <begin position="116"/>
        <end position="129"/>
    </location>
</feature>
<organism evidence="3 4">
    <name type="scientific">Cardiocondyla obscurior</name>
    <dbReference type="NCBI Taxonomy" id="286306"/>
    <lineage>
        <taxon>Eukaryota</taxon>
        <taxon>Metazoa</taxon>
        <taxon>Ecdysozoa</taxon>
        <taxon>Arthropoda</taxon>
        <taxon>Hexapoda</taxon>
        <taxon>Insecta</taxon>
        <taxon>Pterygota</taxon>
        <taxon>Neoptera</taxon>
        <taxon>Endopterygota</taxon>
        <taxon>Hymenoptera</taxon>
        <taxon>Apocrita</taxon>
        <taxon>Aculeata</taxon>
        <taxon>Formicoidea</taxon>
        <taxon>Formicidae</taxon>
        <taxon>Myrmicinae</taxon>
        <taxon>Cardiocondyla</taxon>
    </lineage>
</organism>
<keyword evidence="2" id="KW-1133">Transmembrane helix</keyword>
<keyword evidence="4" id="KW-1185">Reference proteome</keyword>
<keyword evidence="2" id="KW-0812">Transmembrane</keyword>
<gene>
    <name evidence="3" type="ORF">PUN28_016000</name>
</gene>
<comment type="caution">
    <text evidence="3">The sequence shown here is derived from an EMBL/GenBank/DDBJ whole genome shotgun (WGS) entry which is preliminary data.</text>
</comment>
<dbReference type="Proteomes" id="UP001430953">
    <property type="component" value="Unassembled WGS sequence"/>
</dbReference>
<feature type="region of interest" description="Disordered" evidence="1">
    <location>
        <begin position="109"/>
        <end position="159"/>
    </location>
</feature>